<dbReference type="PANTHER" id="PTHR30383:SF24">
    <property type="entry name" value="THIOESTERASE 1_PROTEASE 1_LYSOPHOSPHOLIPASE L1"/>
    <property type="match status" value="1"/>
</dbReference>
<evidence type="ECO:0000256" key="1">
    <source>
        <dbReference type="SAM" id="SignalP"/>
    </source>
</evidence>
<dbReference type="InterPro" id="IPR013830">
    <property type="entry name" value="SGNH_hydro"/>
</dbReference>
<name>A0A2N9YA82_9GAMM</name>
<dbReference type="KEGG" id="blep:AL038_05175"/>
<dbReference type="SUPFAM" id="SSF52266">
    <property type="entry name" value="SGNH hydrolase"/>
    <property type="match status" value="1"/>
</dbReference>
<reference evidence="4" key="1">
    <citation type="submission" date="2016-12" db="EMBL/GenBank/DDBJ databases">
        <title>Complete Genome Sequence of Beggiatoa leptomitiformis D-401.</title>
        <authorList>
            <person name="Fomenkov A."/>
            <person name="Vincze T."/>
            <person name="Grabovich M."/>
            <person name="Anton B.P."/>
            <person name="Dubinina G."/>
            <person name="Orlova M."/>
            <person name="Belousova E."/>
            <person name="Roberts R.J."/>
        </authorList>
    </citation>
    <scope>NUCLEOTIDE SEQUENCE [LARGE SCALE GENOMIC DNA]</scope>
    <source>
        <strain evidence="4">D-401</strain>
    </source>
</reference>
<dbReference type="PANTHER" id="PTHR30383">
    <property type="entry name" value="THIOESTERASE 1/PROTEASE 1/LYSOPHOSPHOLIPASE L1"/>
    <property type="match status" value="1"/>
</dbReference>
<keyword evidence="4" id="KW-1185">Reference proteome</keyword>
<dbReference type="AlphaFoldDB" id="A0A2N9YA82"/>
<feature type="signal peptide" evidence="1">
    <location>
        <begin position="1"/>
        <end position="25"/>
    </location>
</feature>
<dbReference type="Gene3D" id="3.40.50.1110">
    <property type="entry name" value="SGNH hydrolase"/>
    <property type="match status" value="1"/>
</dbReference>
<evidence type="ECO:0000313" key="4">
    <source>
        <dbReference type="Proteomes" id="UP000234271"/>
    </source>
</evidence>
<dbReference type="InterPro" id="IPR036514">
    <property type="entry name" value="SGNH_hydro_sf"/>
</dbReference>
<proteinExistence type="predicted"/>
<keyword evidence="1" id="KW-0732">Signal</keyword>
<organism evidence="3 4">
    <name type="scientific">Beggiatoa leptomitoformis</name>
    <dbReference type="NCBI Taxonomy" id="288004"/>
    <lineage>
        <taxon>Bacteria</taxon>
        <taxon>Pseudomonadati</taxon>
        <taxon>Pseudomonadota</taxon>
        <taxon>Gammaproteobacteria</taxon>
        <taxon>Thiotrichales</taxon>
        <taxon>Thiotrichaceae</taxon>
        <taxon>Beggiatoa</taxon>
    </lineage>
</organism>
<dbReference type="GO" id="GO:0004622">
    <property type="term" value="F:phosphatidylcholine lysophospholipase activity"/>
    <property type="evidence" value="ECO:0007669"/>
    <property type="project" value="TreeGrafter"/>
</dbReference>
<dbReference type="InterPro" id="IPR051532">
    <property type="entry name" value="Ester_Hydrolysis_Enzymes"/>
</dbReference>
<dbReference type="RefSeq" id="WP_062149995.1">
    <property type="nucleotide sequence ID" value="NZ_CP012373.2"/>
</dbReference>
<dbReference type="STRING" id="288004.AL038_05175"/>
<dbReference type="CDD" id="cd01822">
    <property type="entry name" value="Lysophospholipase_L1_like"/>
    <property type="match status" value="1"/>
</dbReference>
<accession>A0A2N9YA82</accession>
<evidence type="ECO:0000259" key="2">
    <source>
        <dbReference type="Pfam" id="PF13472"/>
    </source>
</evidence>
<gene>
    <name evidence="3" type="ORF">BLE401_00810</name>
</gene>
<feature type="domain" description="SGNH hydrolase-type esterase" evidence="2">
    <location>
        <begin position="42"/>
        <end position="193"/>
    </location>
</feature>
<dbReference type="Pfam" id="PF13472">
    <property type="entry name" value="Lipase_GDSL_2"/>
    <property type="match status" value="1"/>
</dbReference>
<sequence>MYKLITLFYKNIQWLAIFLLLSACSETVPPVSHLSTDAVILAFGDSLTYGTGANSETESYPSVLSEEIRRQVINAGVPGETTAGGLERLPQALQEYQPNLLILCLGGNDFLRNMSTRIAQDNLRQMIKMAKDQQIDVVLLGVPQPGIFLSAADFYGELAKEFNIPYEGNIISEVLSDNALKSDTVHPNAQGYQQMANAIETLLIKAKAIDAK</sequence>
<dbReference type="Proteomes" id="UP000234271">
    <property type="component" value="Chromosome"/>
</dbReference>
<dbReference type="OrthoDB" id="9786188at2"/>
<dbReference type="PROSITE" id="PS51257">
    <property type="entry name" value="PROKAR_LIPOPROTEIN"/>
    <property type="match status" value="1"/>
</dbReference>
<dbReference type="EMBL" id="CP018889">
    <property type="protein sequence ID" value="AUI67376.1"/>
    <property type="molecule type" value="Genomic_DNA"/>
</dbReference>
<evidence type="ECO:0000313" key="3">
    <source>
        <dbReference type="EMBL" id="AUI67376.1"/>
    </source>
</evidence>
<protein>
    <submittedName>
        <fullName evidence="3">Arylesterase</fullName>
    </submittedName>
</protein>
<feature type="chain" id="PRO_5014932288" evidence="1">
    <location>
        <begin position="26"/>
        <end position="212"/>
    </location>
</feature>